<sequence length="48" mass="5360">MKARIKSSVKNLFKSGDLDSASISACVEDFVASKRTSKQSERECSDYR</sequence>
<evidence type="ECO:0000313" key="1">
    <source>
        <dbReference type="EMBL" id="ETM50161.1"/>
    </source>
</evidence>
<organism evidence="1">
    <name type="scientific">Phytophthora nicotianae</name>
    <name type="common">Potato buckeye rot agent</name>
    <name type="synonym">Phytophthora parasitica</name>
    <dbReference type="NCBI Taxonomy" id="4792"/>
    <lineage>
        <taxon>Eukaryota</taxon>
        <taxon>Sar</taxon>
        <taxon>Stramenopiles</taxon>
        <taxon>Oomycota</taxon>
        <taxon>Peronosporomycetes</taxon>
        <taxon>Peronosporales</taxon>
        <taxon>Peronosporaceae</taxon>
        <taxon>Phytophthora</taxon>
    </lineage>
</organism>
<gene>
    <name evidence="1" type="ORF">L914_05757</name>
</gene>
<dbReference type="EMBL" id="KI692059">
    <property type="protein sequence ID" value="ETM50161.1"/>
    <property type="molecule type" value="Genomic_DNA"/>
</dbReference>
<dbReference type="Proteomes" id="UP000054532">
    <property type="component" value="Unassembled WGS sequence"/>
</dbReference>
<protein>
    <submittedName>
        <fullName evidence="1">Uncharacterized protein</fullName>
    </submittedName>
</protein>
<reference evidence="1" key="1">
    <citation type="submission" date="2013-11" db="EMBL/GenBank/DDBJ databases">
        <title>The Genome Sequence of Phytophthora parasitica IAC_01/95.</title>
        <authorList>
            <consortium name="The Broad Institute Genomics Platform"/>
            <person name="Russ C."/>
            <person name="Tyler B."/>
            <person name="Panabieres F."/>
            <person name="Shan W."/>
            <person name="Tripathy S."/>
            <person name="Grunwald N."/>
            <person name="Machado M."/>
            <person name="Johnson C.S."/>
            <person name="Arredondo F."/>
            <person name="Hong C."/>
            <person name="Coffey M."/>
            <person name="Young S.K."/>
            <person name="Zeng Q."/>
            <person name="Gargeya S."/>
            <person name="Fitzgerald M."/>
            <person name="Abouelleil A."/>
            <person name="Alvarado L."/>
            <person name="Chapman S.B."/>
            <person name="Gainer-Dewar J."/>
            <person name="Goldberg J."/>
            <person name="Griggs A."/>
            <person name="Gujja S."/>
            <person name="Hansen M."/>
            <person name="Howarth C."/>
            <person name="Imamovic A."/>
            <person name="Ireland A."/>
            <person name="Larimer J."/>
            <person name="McCowan C."/>
            <person name="Murphy C."/>
            <person name="Pearson M."/>
            <person name="Poon T.W."/>
            <person name="Priest M."/>
            <person name="Roberts A."/>
            <person name="Saif S."/>
            <person name="Shea T."/>
            <person name="Sykes S."/>
            <person name="Wortman J."/>
            <person name="Nusbaum C."/>
            <person name="Birren B."/>
        </authorList>
    </citation>
    <scope>NUCLEOTIDE SEQUENCE [LARGE SCALE GENOMIC DNA]</scope>
    <source>
        <strain evidence="1">IAC_01/95</strain>
    </source>
</reference>
<proteinExistence type="predicted"/>
<accession>W2NNJ6</accession>
<name>W2NNJ6_PHYNI</name>
<dbReference type="AlphaFoldDB" id="W2NNJ6"/>